<gene>
    <name evidence="2" type="ORF">C4532_19085</name>
</gene>
<dbReference type="Proteomes" id="UP000285961">
    <property type="component" value="Unassembled WGS sequence"/>
</dbReference>
<reference evidence="2 3" key="1">
    <citation type="journal article" date="2017" name="ISME J.">
        <title>Energy and carbon metabolisms in a deep terrestrial subsurface fluid microbial community.</title>
        <authorList>
            <person name="Momper L."/>
            <person name="Jungbluth S.P."/>
            <person name="Lee M.D."/>
            <person name="Amend J.P."/>
        </authorList>
    </citation>
    <scope>NUCLEOTIDE SEQUENCE [LARGE SCALE GENOMIC DNA]</scope>
    <source>
        <strain evidence="2">SURF_17</strain>
    </source>
</reference>
<evidence type="ECO:0000313" key="3">
    <source>
        <dbReference type="Proteomes" id="UP000285961"/>
    </source>
</evidence>
<keyword evidence="1" id="KW-1133">Transmembrane helix</keyword>
<proteinExistence type="predicted"/>
<evidence type="ECO:0000256" key="1">
    <source>
        <dbReference type="SAM" id="Phobius"/>
    </source>
</evidence>
<feature type="transmembrane region" description="Helical" evidence="1">
    <location>
        <begin position="30"/>
        <end position="50"/>
    </location>
</feature>
<name>A0A419EP95_9BACT</name>
<sequence>MNVLANLKTAWRSYSQEIRYRPTHKGKAEALITVSAMAGVVYVLLTGLILRQYYDHVLSVSYILVLYFCMPYRRKTLQRSHVACIVLIVWAGTLILFTETHFWQIIYACALIIIPALAYIIIPYRRITAG</sequence>
<dbReference type="AlphaFoldDB" id="A0A419EP95"/>
<dbReference type="EMBL" id="QZKI01000137">
    <property type="protein sequence ID" value="RJP64535.1"/>
    <property type="molecule type" value="Genomic_DNA"/>
</dbReference>
<organism evidence="2 3">
    <name type="scientific">Candidatus Abyssobacteria bacterium SURF_17</name>
    <dbReference type="NCBI Taxonomy" id="2093361"/>
    <lineage>
        <taxon>Bacteria</taxon>
        <taxon>Pseudomonadati</taxon>
        <taxon>Candidatus Hydrogenedentota</taxon>
        <taxon>Candidatus Abyssobacteria</taxon>
    </lineage>
</organism>
<feature type="transmembrane region" description="Helical" evidence="1">
    <location>
        <begin position="104"/>
        <end position="122"/>
    </location>
</feature>
<protein>
    <submittedName>
        <fullName evidence="2">Uncharacterized protein</fullName>
    </submittedName>
</protein>
<feature type="transmembrane region" description="Helical" evidence="1">
    <location>
        <begin position="56"/>
        <end position="73"/>
    </location>
</feature>
<keyword evidence="1" id="KW-0812">Transmembrane</keyword>
<feature type="transmembrane region" description="Helical" evidence="1">
    <location>
        <begin position="80"/>
        <end position="98"/>
    </location>
</feature>
<comment type="caution">
    <text evidence="2">The sequence shown here is derived from an EMBL/GenBank/DDBJ whole genome shotgun (WGS) entry which is preliminary data.</text>
</comment>
<accession>A0A419EP95</accession>
<keyword evidence="1" id="KW-0472">Membrane</keyword>
<evidence type="ECO:0000313" key="2">
    <source>
        <dbReference type="EMBL" id="RJP64535.1"/>
    </source>
</evidence>